<feature type="compositionally biased region" description="Basic and acidic residues" evidence="1">
    <location>
        <begin position="638"/>
        <end position="648"/>
    </location>
</feature>
<dbReference type="AlphaFoldDB" id="A0A543PPE8"/>
<name>A0A543PPE8_9MICO</name>
<evidence type="ECO:0000313" key="2">
    <source>
        <dbReference type="EMBL" id="TQN45954.1"/>
    </source>
</evidence>
<feature type="compositionally biased region" description="Basic and acidic residues" evidence="1">
    <location>
        <begin position="620"/>
        <end position="631"/>
    </location>
</feature>
<dbReference type="Proteomes" id="UP000320085">
    <property type="component" value="Unassembled WGS sequence"/>
</dbReference>
<reference evidence="2 3" key="1">
    <citation type="submission" date="2019-06" db="EMBL/GenBank/DDBJ databases">
        <title>Sequencing the genomes of 1000 actinobacteria strains.</title>
        <authorList>
            <person name="Klenk H.-P."/>
        </authorList>
    </citation>
    <scope>NUCLEOTIDE SEQUENCE [LARGE SCALE GENOMIC DNA]</scope>
    <source>
        <strain evidence="2 3">DSM 21776</strain>
    </source>
</reference>
<comment type="caution">
    <text evidence="2">The sequence shown here is derived from an EMBL/GenBank/DDBJ whole genome shotgun (WGS) entry which is preliminary data.</text>
</comment>
<organism evidence="2 3">
    <name type="scientific">Humibacillus xanthopallidus</name>
    <dbReference type="NCBI Taxonomy" id="412689"/>
    <lineage>
        <taxon>Bacteria</taxon>
        <taxon>Bacillati</taxon>
        <taxon>Actinomycetota</taxon>
        <taxon>Actinomycetes</taxon>
        <taxon>Micrococcales</taxon>
        <taxon>Intrasporangiaceae</taxon>
        <taxon>Humibacillus</taxon>
    </lineage>
</organism>
<dbReference type="EMBL" id="VFQF01000002">
    <property type="protein sequence ID" value="TQN45954.1"/>
    <property type="molecule type" value="Genomic_DNA"/>
</dbReference>
<dbReference type="OrthoDB" id="9800162at2"/>
<accession>A0A543PPE8</accession>
<protein>
    <submittedName>
        <fullName evidence="2">Uncharacterized protein</fullName>
    </submittedName>
</protein>
<gene>
    <name evidence="2" type="ORF">FHX52_2659</name>
</gene>
<proteinExistence type="predicted"/>
<dbReference type="RefSeq" id="WP_141822722.1">
    <property type="nucleotide sequence ID" value="NZ_BAAAQC010000004.1"/>
</dbReference>
<evidence type="ECO:0000313" key="3">
    <source>
        <dbReference type="Proteomes" id="UP000320085"/>
    </source>
</evidence>
<feature type="region of interest" description="Disordered" evidence="1">
    <location>
        <begin position="594"/>
        <end position="648"/>
    </location>
</feature>
<sequence>MFLHPSRITFAGRFQADVSTVNNDVRHYDDRSFDPQFQQLQEKHDYNGWWNPTGSGAFRLVGCAVTSVGHADGSTTADAASEPVLGAGVTGAADRTAAKLVDLDPQWQLASAPWGLAVRLVGPDGAELLRGEYRSNAFRDLWFSRNPNSSGDGAASSTFQSVLEGVVFAEAALEKSQVLRELRSATCGDQLSIRLTTLGYDGKAASPTFTLGTVIGTIGPYLDGEPESYVLGRRFAPASGFTSYGASATFFSGLVHEESSTLFLDLSNALQVSDVVGTQLDIGTLTAGILADESIAENTPVTAETFEAVGTIDYAAPRWLQATGGVVALPLTAAQLDRARALPLALVYDAPFNPGGTGEGGGLGVVAIRETVGGLFVGAEPGVLRLDPGDSAEVTLRATCRGAAISDTTVQLRQLGRVPGQGGSGPDDKTPGIAEIPIPDMGVPEAALELPATAAVDDGAATVVLTAGDPQNSRGYLDGQVYLVDYRLPGQGNSSRQPFDYVVVHVRDAYEPPEAPTWETDVKPVLTQFANLYPIMSRGFIDLSDEAAVRENRDLLILSFTRPMTDPNHMPVTRDLSAAKRRMLVAWLESLNEPVTSEDGAGRRPVPGHRPGGPPLAEPAPDHDVAVDSKSRFAHTFLRPERSSRSDR</sequence>
<evidence type="ECO:0000256" key="1">
    <source>
        <dbReference type="SAM" id="MobiDB-lite"/>
    </source>
</evidence>